<keyword evidence="6" id="KW-0964">Secreted</keyword>
<comment type="similarity">
    <text evidence="2">Belongs to the IL-4/IL-13 family.</text>
</comment>
<evidence type="ECO:0000256" key="3">
    <source>
        <dbReference type="ARBA" id="ARBA00011337"/>
    </source>
</evidence>
<keyword evidence="7" id="KW-0732">Signal</keyword>
<name>A0A8C9QIH3_SPEDA</name>
<dbReference type="GO" id="GO:0006955">
    <property type="term" value="P:immune response"/>
    <property type="evidence" value="ECO:0007669"/>
    <property type="project" value="InterPro"/>
</dbReference>
<dbReference type="PANTHER" id="PTHR48486:SF1">
    <property type="entry name" value="INTERLEUKIN-13"/>
    <property type="match status" value="1"/>
</dbReference>
<reference evidence="10" key="1">
    <citation type="submission" date="2025-08" db="UniProtKB">
        <authorList>
            <consortium name="Ensembl"/>
        </authorList>
    </citation>
    <scope>IDENTIFICATION</scope>
</reference>
<evidence type="ECO:0000256" key="1">
    <source>
        <dbReference type="ARBA" id="ARBA00004613"/>
    </source>
</evidence>
<dbReference type="InterPro" id="IPR020470">
    <property type="entry name" value="IL-13"/>
</dbReference>
<evidence type="ECO:0000256" key="9">
    <source>
        <dbReference type="ARBA" id="ARBA00023180"/>
    </source>
</evidence>
<dbReference type="GO" id="GO:0005125">
    <property type="term" value="F:cytokine activity"/>
    <property type="evidence" value="ECO:0007669"/>
    <property type="project" value="UniProtKB-KW"/>
</dbReference>
<dbReference type="FunFam" id="1.20.1250.10:FF:000029">
    <property type="entry name" value="Interleukin-13"/>
    <property type="match status" value="1"/>
</dbReference>
<evidence type="ECO:0000313" key="11">
    <source>
        <dbReference type="Proteomes" id="UP000694422"/>
    </source>
</evidence>
<evidence type="ECO:0000256" key="4">
    <source>
        <dbReference type="ARBA" id="ARBA00016752"/>
    </source>
</evidence>
<evidence type="ECO:0000256" key="6">
    <source>
        <dbReference type="ARBA" id="ARBA00022525"/>
    </source>
</evidence>
<keyword evidence="11" id="KW-1185">Reference proteome</keyword>
<protein>
    <recommendedName>
        <fullName evidence="4">Interleukin-13</fullName>
    </recommendedName>
</protein>
<dbReference type="PRINTS" id="PR01929">
    <property type="entry name" value="INTRLEUKIN13"/>
</dbReference>
<comment type="subcellular location">
    <subcellularLocation>
        <location evidence="1">Secreted</location>
    </subcellularLocation>
</comment>
<keyword evidence="9" id="KW-0325">Glycoprotein</keyword>
<dbReference type="Ensembl" id="ENSSDAT00000025725.1">
    <property type="protein sequence ID" value="ENSSDAP00000022509.1"/>
    <property type="gene ID" value="ENSSDAG00000020451.1"/>
</dbReference>
<dbReference type="SUPFAM" id="SSF47266">
    <property type="entry name" value="4-helical cytokines"/>
    <property type="match status" value="1"/>
</dbReference>
<sequence length="152" mass="16342">NFDQHTTHLFLCSVLALGLMALWLTVVLTLACLGGLAAPGPVPPPSPAFRELIEELVNITQDQKAPLCNGSMVWSVNLTAGEYCAALDSLIKVSNCSAIQKTQRILSGLCTHKNTAGQASTMPIPDTKIEVGQFVKKLLSHLRCLLRHGKLP</sequence>
<evidence type="ECO:0000313" key="10">
    <source>
        <dbReference type="Ensembl" id="ENSSDAP00000022509.1"/>
    </source>
</evidence>
<dbReference type="Gene3D" id="1.20.1250.10">
    <property type="match status" value="1"/>
</dbReference>
<keyword evidence="8" id="KW-1015">Disulfide bond</keyword>
<evidence type="ECO:0000256" key="5">
    <source>
        <dbReference type="ARBA" id="ARBA00022514"/>
    </source>
</evidence>
<accession>A0A8C9QIH3</accession>
<comment type="subunit">
    <text evidence="3">Interacts with IL13RA2.</text>
</comment>
<dbReference type="GO" id="GO:0005615">
    <property type="term" value="C:extracellular space"/>
    <property type="evidence" value="ECO:0007669"/>
    <property type="project" value="UniProtKB-KW"/>
</dbReference>
<dbReference type="Pfam" id="PF03487">
    <property type="entry name" value="IL13"/>
    <property type="match status" value="1"/>
</dbReference>
<keyword evidence="5" id="KW-0202">Cytokine</keyword>
<dbReference type="Proteomes" id="UP000694422">
    <property type="component" value="Unplaced"/>
</dbReference>
<proteinExistence type="inferred from homology"/>
<dbReference type="GO" id="GO:0005126">
    <property type="term" value="F:cytokine receptor binding"/>
    <property type="evidence" value="ECO:0007669"/>
    <property type="project" value="InterPro"/>
</dbReference>
<dbReference type="AlphaFoldDB" id="A0A8C9QIH3"/>
<dbReference type="InterPro" id="IPR009079">
    <property type="entry name" value="4_helix_cytokine-like_core"/>
</dbReference>
<reference evidence="10" key="2">
    <citation type="submission" date="2025-09" db="UniProtKB">
        <authorList>
            <consortium name="Ensembl"/>
        </authorList>
    </citation>
    <scope>IDENTIFICATION</scope>
</reference>
<dbReference type="PANTHER" id="PTHR48486">
    <property type="entry name" value="INTERLEUKIN-13"/>
    <property type="match status" value="1"/>
</dbReference>
<evidence type="ECO:0000256" key="2">
    <source>
        <dbReference type="ARBA" id="ARBA00009855"/>
    </source>
</evidence>
<dbReference type="GO" id="GO:0042116">
    <property type="term" value="P:macrophage activation"/>
    <property type="evidence" value="ECO:0007669"/>
    <property type="project" value="UniProtKB-ARBA"/>
</dbReference>
<evidence type="ECO:0000256" key="8">
    <source>
        <dbReference type="ARBA" id="ARBA00023157"/>
    </source>
</evidence>
<dbReference type="InterPro" id="IPR001325">
    <property type="entry name" value="IL-4/IL-13"/>
</dbReference>
<dbReference type="SMART" id="SM00190">
    <property type="entry name" value="IL4_13"/>
    <property type="match status" value="1"/>
</dbReference>
<evidence type="ECO:0000256" key="7">
    <source>
        <dbReference type="ARBA" id="ARBA00022729"/>
    </source>
</evidence>
<organism evidence="10 11">
    <name type="scientific">Spermophilus dauricus</name>
    <name type="common">Daurian ground squirrel</name>
    <dbReference type="NCBI Taxonomy" id="99837"/>
    <lineage>
        <taxon>Eukaryota</taxon>
        <taxon>Metazoa</taxon>
        <taxon>Chordata</taxon>
        <taxon>Craniata</taxon>
        <taxon>Vertebrata</taxon>
        <taxon>Euteleostomi</taxon>
        <taxon>Mammalia</taxon>
        <taxon>Eutheria</taxon>
        <taxon>Euarchontoglires</taxon>
        <taxon>Glires</taxon>
        <taxon>Rodentia</taxon>
        <taxon>Sciuromorpha</taxon>
        <taxon>Sciuridae</taxon>
        <taxon>Xerinae</taxon>
        <taxon>Marmotini</taxon>
        <taxon>Spermophilus</taxon>
    </lineage>
</organism>